<feature type="region of interest" description="Disordered" evidence="1">
    <location>
        <begin position="88"/>
        <end position="126"/>
    </location>
</feature>
<gene>
    <name evidence="2" type="ORF">ElyMa_005778800</name>
</gene>
<sequence length="126" mass="15094">MTWSLSGGLLRSRWCWTGVKWNTVCREKEEKIMEEERWKRRIIKEVYKRKDESLTIDDGVRIEDELWGRRKVREERVGKKDGEGRVESWRRMGEGEGGRGRMKEDLYRRRKSGGEKNGGGKMEWKS</sequence>
<evidence type="ECO:0000313" key="2">
    <source>
        <dbReference type="EMBL" id="GFR75547.1"/>
    </source>
</evidence>
<dbReference type="Proteomes" id="UP000762676">
    <property type="component" value="Unassembled WGS sequence"/>
</dbReference>
<evidence type="ECO:0000256" key="1">
    <source>
        <dbReference type="SAM" id="MobiDB-lite"/>
    </source>
</evidence>
<comment type="caution">
    <text evidence="2">The sequence shown here is derived from an EMBL/GenBank/DDBJ whole genome shotgun (WGS) entry which is preliminary data.</text>
</comment>
<protein>
    <submittedName>
        <fullName evidence="2">Uncharacterized protein</fullName>
    </submittedName>
</protein>
<feature type="compositionally biased region" description="Gly residues" evidence="1">
    <location>
        <begin position="115"/>
        <end position="126"/>
    </location>
</feature>
<organism evidence="2 3">
    <name type="scientific">Elysia marginata</name>
    <dbReference type="NCBI Taxonomy" id="1093978"/>
    <lineage>
        <taxon>Eukaryota</taxon>
        <taxon>Metazoa</taxon>
        <taxon>Spiralia</taxon>
        <taxon>Lophotrochozoa</taxon>
        <taxon>Mollusca</taxon>
        <taxon>Gastropoda</taxon>
        <taxon>Heterobranchia</taxon>
        <taxon>Euthyneura</taxon>
        <taxon>Panpulmonata</taxon>
        <taxon>Sacoglossa</taxon>
        <taxon>Placobranchoidea</taxon>
        <taxon>Plakobranchidae</taxon>
        <taxon>Elysia</taxon>
    </lineage>
</organism>
<name>A0AAV4FPZ4_9GAST</name>
<keyword evidence="3" id="KW-1185">Reference proteome</keyword>
<proteinExistence type="predicted"/>
<accession>A0AAV4FPZ4</accession>
<feature type="compositionally biased region" description="Basic and acidic residues" evidence="1">
    <location>
        <begin position="88"/>
        <end position="107"/>
    </location>
</feature>
<reference evidence="2 3" key="1">
    <citation type="journal article" date="2021" name="Elife">
        <title>Chloroplast acquisition without the gene transfer in kleptoplastic sea slugs, Plakobranchus ocellatus.</title>
        <authorList>
            <person name="Maeda T."/>
            <person name="Takahashi S."/>
            <person name="Yoshida T."/>
            <person name="Shimamura S."/>
            <person name="Takaki Y."/>
            <person name="Nagai Y."/>
            <person name="Toyoda A."/>
            <person name="Suzuki Y."/>
            <person name="Arimoto A."/>
            <person name="Ishii H."/>
            <person name="Satoh N."/>
            <person name="Nishiyama T."/>
            <person name="Hasebe M."/>
            <person name="Maruyama T."/>
            <person name="Minagawa J."/>
            <person name="Obokata J."/>
            <person name="Shigenobu S."/>
        </authorList>
    </citation>
    <scope>NUCLEOTIDE SEQUENCE [LARGE SCALE GENOMIC DNA]</scope>
</reference>
<dbReference type="EMBL" id="BMAT01011596">
    <property type="protein sequence ID" value="GFR75547.1"/>
    <property type="molecule type" value="Genomic_DNA"/>
</dbReference>
<evidence type="ECO:0000313" key="3">
    <source>
        <dbReference type="Proteomes" id="UP000762676"/>
    </source>
</evidence>
<dbReference type="AlphaFoldDB" id="A0AAV4FPZ4"/>